<evidence type="ECO:0000256" key="2">
    <source>
        <dbReference type="ARBA" id="ARBA00007779"/>
    </source>
</evidence>
<dbReference type="InterPro" id="IPR003864">
    <property type="entry name" value="CSC1/OSCA1-like_7TM"/>
</dbReference>
<dbReference type="PANTHER" id="PTHR13018:SF5">
    <property type="entry name" value="RE44586P"/>
    <property type="match status" value="1"/>
</dbReference>
<evidence type="ECO:0000256" key="6">
    <source>
        <dbReference type="ARBA" id="ARBA00023136"/>
    </source>
</evidence>
<dbReference type="Proteomes" id="UP000800041">
    <property type="component" value="Unassembled WGS sequence"/>
</dbReference>
<evidence type="ECO:0000256" key="5">
    <source>
        <dbReference type="ARBA" id="ARBA00022989"/>
    </source>
</evidence>
<keyword evidence="6 7" id="KW-0472">Membrane</keyword>
<feature type="transmembrane region" description="Helical" evidence="7">
    <location>
        <begin position="417"/>
        <end position="442"/>
    </location>
</feature>
<feature type="transmembrane region" description="Helical" evidence="7">
    <location>
        <begin position="472"/>
        <end position="491"/>
    </location>
</feature>
<dbReference type="InterPro" id="IPR027815">
    <property type="entry name" value="CSC1/OSCA1-like_cyt"/>
</dbReference>
<evidence type="ECO:0000256" key="4">
    <source>
        <dbReference type="ARBA" id="ARBA00022692"/>
    </source>
</evidence>
<feature type="transmembrane region" description="Helical" evidence="7">
    <location>
        <begin position="700"/>
        <end position="718"/>
    </location>
</feature>
<accession>A0A6G1H3E3</accession>
<dbReference type="OrthoDB" id="1689567at2759"/>
<dbReference type="PANTHER" id="PTHR13018">
    <property type="entry name" value="PROBABLE MEMBRANE PROTEIN DUF221-RELATED"/>
    <property type="match status" value="1"/>
</dbReference>
<evidence type="ECO:0000256" key="1">
    <source>
        <dbReference type="ARBA" id="ARBA00004141"/>
    </source>
</evidence>
<feature type="transmembrane region" description="Helical" evidence="7">
    <location>
        <begin position="609"/>
        <end position="629"/>
    </location>
</feature>
<keyword evidence="4 7" id="KW-0812">Transmembrane</keyword>
<evidence type="ECO:0000259" key="10">
    <source>
        <dbReference type="Pfam" id="PF14703"/>
    </source>
</evidence>
<evidence type="ECO:0000256" key="3">
    <source>
        <dbReference type="ARBA" id="ARBA00022448"/>
    </source>
</evidence>
<dbReference type="Pfam" id="PF02714">
    <property type="entry name" value="RSN1_7TM"/>
    <property type="match status" value="1"/>
</dbReference>
<dbReference type="Pfam" id="PF13967">
    <property type="entry name" value="RSN1_TM"/>
    <property type="match status" value="1"/>
</dbReference>
<feature type="transmembrane region" description="Helical" evidence="7">
    <location>
        <begin position="12"/>
        <end position="30"/>
    </location>
</feature>
<reference evidence="11" key="1">
    <citation type="journal article" date="2020" name="Stud. Mycol.">
        <title>101 Dothideomycetes genomes: a test case for predicting lifestyles and emergence of pathogens.</title>
        <authorList>
            <person name="Haridas S."/>
            <person name="Albert R."/>
            <person name="Binder M."/>
            <person name="Bloem J."/>
            <person name="Labutti K."/>
            <person name="Salamov A."/>
            <person name="Andreopoulos B."/>
            <person name="Baker S."/>
            <person name="Barry K."/>
            <person name="Bills G."/>
            <person name="Bluhm B."/>
            <person name="Cannon C."/>
            <person name="Castanera R."/>
            <person name="Culley D."/>
            <person name="Daum C."/>
            <person name="Ezra D."/>
            <person name="Gonzalez J."/>
            <person name="Henrissat B."/>
            <person name="Kuo A."/>
            <person name="Liang C."/>
            <person name="Lipzen A."/>
            <person name="Lutzoni F."/>
            <person name="Magnuson J."/>
            <person name="Mondo S."/>
            <person name="Nolan M."/>
            <person name="Ohm R."/>
            <person name="Pangilinan J."/>
            <person name="Park H.-J."/>
            <person name="Ramirez L."/>
            <person name="Alfaro M."/>
            <person name="Sun H."/>
            <person name="Tritt A."/>
            <person name="Yoshinaga Y."/>
            <person name="Zwiers L.-H."/>
            <person name="Turgeon B."/>
            <person name="Goodwin S."/>
            <person name="Spatafora J."/>
            <person name="Crous P."/>
            <person name="Grigoriev I."/>
        </authorList>
    </citation>
    <scope>NUCLEOTIDE SEQUENCE</scope>
    <source>
        <strain evidence="11">CBS 113979</strain>
    </source>
</reference>
<evidence type="ECO:0000259" key="9">
    <source>
        <dbReference type="Pfam" id="PF13967"/>
    </source>
</evidence>
<feature type="domain" description="CSC1/OSCA1-like N-terminal transmembrane" evidence="9">
    <location>
        <begin position="10"/>
        <end position="182"/>
    </location>
</feature>
<protein>
    <submittedName>
        <fullName evidence="11">DUF221-domain-containing protein</fullName>
    </submittedName>
</protein>
<keyword evidence="12" id="KW-1185">Reference proteome</keyword>
<proteinExistence type="inferred from homology"/>
<keyword evidence="3" id="KW-0813">Transport</keyword>
<feature type="transmembrane region" description="Helical" evidence="7">
    <location>
        <begin position="635"/>
        <end position="655"/>
    </location>
</feature>
<comment type="subcellular location">
    <subcellularLocation>
        <location evidence="1">Membrane</location>
        <topology evidence="1">Multi-pass membrane protein</topology>
    </subcellularLocation>
</comment>
<evidence type="ECO:0000313" key="12">
    <source>
        <dbReference type="Proteomes" id="UP000800041"/>
    </source>
</evidence>
<feature type="domain" description="CSC1/OSCA1-like 7TM region" evidence="8">
    <location>
        <begin position="417"/>
        <end position="689"/>
    </location>
</feature>
<dbReference type="InterPro" id="IPR045122">
    <property type="entry name" value="Csc1-like"/>
</dbReference>
<evidence type="ECO:0000313" key="11">
    <source>
        <dbReference type="EMBL" id="KAF1987675.1"/>
    </source>
</evidence>
<feature type="transmembrane region" description="Helical" evidence="7">
    <location>
        <begin position="676"/>
        <end position="694"/>
    </location>
</feature>
<dbReference type="GO" id="GO:0005227">
    <property type="term" value="F:calcium-activated cation channel activity"/>
    <property type="evidence" value="ECO:0007669"/>
    <property type="project" value="InterPro"/>
</dbReference>
<dbReference type="InterPro" id="IPR032880">
    <property type="entry name" value="CSC1/OSCA1-like_N"/>
</dbReference>
<feature type="transmembrane region" description="Helical" evidence="7">
    <location>
        <begin position="161"/>
        <end position="180"/>
    </location>
</feature>
<keyword evidence="5 7" id="KW-1133">Transmembrane helix</keyword>
<name>A0A6G1H3E3_9PEZI</name>
<dbReference type="AlphaFoldDB" id="A0A6G1H3E3"/>
<feature type="transmembrane region" description="Helical" evidence="7">
    <location>
        <begin position="512"/>
        <end position="534"/>
    </location>
</feature>
<feature type="transmembrane region" description="Helical" evidence="7">
    <location>
        <begin position="81"/>
        <end position="106"/>
    </location>
</feature>
<dbReference type="EMBL" id="ML977151">
    <property type="protein sequence ID" value="KAF1987675.1"/>
    <property type="molecule type" value="Genomic_DNA"/>
</dbReference>
<dbReference type="Pfam" id="PF14703">
    <property type="entry name" value="PHM7_cyt"/>
    <property type="match status" value="1"/>
</dbReference>
<comment type="similarity">
    <text evidence="2">Belongs to the CSC1 (TC 1.A.17) family.</text>
</comment>
<feature type="transmembrane region" description="Helical" evidence="7">
    <location>
        <begin position="559"/>
        <end position="588"/>
    </location>
</feature>
<gene>
    <name evidence="11" type="ORF">K402DRAFT_411943</name>
</gene>
<dbReference type="GO" id="GO:0005886">
    <property type="term" value="C:plasma membrane"/>
    <property type="evidence" value="ECO:0007669"/>
    <property type="project" value="TreeGrafter"/>
</dbReference>
<evidence type="ECO:0000259" key="8">
    <source>
        <dbReference type="Pfam" id="PF02714"/>
    </source>
</evidence>
<feature type="domain" description="CSC1/OSCA1-like cytosolic" evidence="10">
    <location>
        <begin position="202"/>
        <end position="405"/>
    </location>
</feature>
<sequence length="815" mass="92349">MGLENQKDTWIQLSISLAFGAGAFLAFCILRPRWTGLYAARKKQKDEASSLPDLPTSLLGWMPALYRVTEQQVLVSAGLDAFVFLAFFKMAIKVLLLLLVCAFVVIKPVHDQYAPKPHKHTNGTDDDVLSIGGAARHWSPLDYESSGDKDKDDEYFSKDYLWMYLIFTYVFTGVVIYFLVAETRRIIEIRQEYLGSQSTITDRTIRLSGIPPELRSEEKIQEVIETFEIGKVESVTLCRNWKELDDLMVQRMTTLRRLEEVWTVHLGRRRVERSLETLPIAQPLPPGPVLDGDDNEDNLLLGYSNGGGHVRPYSRNRPTTRIWHGRFKLKYTIVDAIDYFEEKLRRLDDQIRQVRKKTFEPTALAFVTMDSVATCQMAIQAVLDPSPLQLQARISPAPADVVWPNTYSPRTRRMLQAWAITAVIAGLTVIWSIILVPIAGILDLGKIYKVWPQLAEFLNSSGIGSSLVQTQFTTLIISLLNVLVPYLYAWLSNMQGMISYGDVELSVIAKNFFFTFVNFFVVFTALGTAALSSWDKFGNGSFSDTTQSLAKSIQGLRKFYVNFIILQGLGLFPFRLLEFGSVALYPIYRLGAKTPRDYAELIQPPVFSYGFYLPQTILIFMICIVYSVLQSSWQVLLAGLAYFVIGYFCYKYQLLYAMDHRQHSTGKGWTMICDRIIVGLIVFQLTMAGQLALLSAVRRSLLVIPLILLTWWFSIVYGRSYKPLMEFIALRSIKRGSEQEDIAVLEEDEPTGYDGQARRVSTGERQTIDEVREGGLRFINPSLIMPLHDVWIMDKAPRAGGNHPNETANGDGALE</sequence>
<evidence type="ECO:0000256" key="7">
    <source>
        <dbReference type="SAM" id="Phobius"/>
    </source>
</evidence>
<organism evidence="11 12">
    <name type="scientific">Aulographum hederae CBS 113979</name>
    <dbReference type="NCBI Taxonomy" id="1176131"/>
    <lineage>
        <taxon>Eukaryota</taxon>
        <taxon>Fungi</taxon>
        <taxon>Dikarya</taxon>
        <taxon>Ascomycota</taxon>
        <taxon>Pezizomycotina</taxon>
        <taxon>Dothideomycetes</taxon>
        <taxon>Pleosporomycetidae</taxon>
        <taxon>Aulographales</taxon>
        <taxon>Aulographaceae</taxon>
    </lineage>
</organism>